<dbReference type="AlphaFoldDB" id="A0A7X1FTE0"/>
<organism evidence="1 2">
    <name type="scientific">Novosphingobium flavum</name>
    <dbReference type="NCBI Taxonomy" id="1778672"/>
    <lineage>
        <taxon>Bacteria</taxon>
        <taxon>Pseudomonadati</taxon>
        <taxon>Pseudomonadota</taxon>
        <taxon>Alphaproteobacteria</taxon>
        <taxon>Sphingomonadales</taxon>
        <taxon>Sphingomonadaceae</taxon>
        <taxon>Novosphingobium</taxon>
    </lineage>
</organism>
<proteinExistence type="predicted"/>
<evidence type="ECO:0000313" key="2">
    <source>
        <dbReference type="Proteomes" id="UP000566813"/>
    </source>
</evidence>
<sequence length="397" mass="42635">MRSTTYTMSLVNLAPGQRAAIAEAFETLTAECSPGWLMLDTEGADLMIVGSPSAGSWQEHQLVARLIGENELPGPSELGLRSPVSVIGLMNLLEAARRRLAALAPPVRSGLQVKRAVPLPDRHETSFAGSSFAAMPSEAPARPAMAGPGPYAEDGSMPWRAQLDALRKPAPSQTSQFLSHPAPPFAAPVSRGDPALGAWAETALTLYSIMQNSAPVIAEISIASNALVQADFRYRAFSSTAPIEELPAAPRQVTIRTVSPPPDWPPSFALPGQPLDKLLWFVGYNAFDGAPAPWLHPEDRYRLQRWPNFTEIAYQLDHMRMTAMIGNAYMNPRELAGACGAPFDSAQRMINAYSLMGLLQTSPQVSAPPVALSPPPGQEPPAAKAGLFARLRQKFGL</sequence>
<protein>
    <submittedName>
        <fullName evidence="1">Uncharacterized protein</fullName>
    </submittedName>
</protein>
<reference evidence="1 2" key="1">
    <citation type="submission" date="2020-08" db="EMBL/GenBank/DDBJ databases">
        <title>The genome sequence of type strain Novosphingobium flavum NBRC 111647.</title>
        <authorList>
            <person name="Liu Y."/>
        </authorList>
    </citation>
    <scope>NUCLEOTIDE SEQUENCE [LARGE SCALE GENOMIC DNA]</scope>
    <source>
        <strain evidence="1 2">NBRC 111647</strain>
    </source>
</reference>
<dbReference type="RefSeq" id="WP_185664310.1">
    <property type="nucleotide sequence ID" value="NZ_JACLAW010000007.1"/>
</dbReference>
<name>A0A7X1FTE0_9SPHN</name>
<evidence type="ECO:0000313" key="1">
    <source>
        <dbReference type="EMBL" id="MBC2666007.1"/>
    </source>
</evidence>
<comment type="caution">
    <text evidence="1">The sequence shown here is derived from an EMBL/GenBank/DDBJ whole genome shotgun (WGS) entry which is preliminary data.</text>
</comment>
<accession>A0A7X1FTE0</accession>
<keyword evidence="2" id="KW-1185">Reference proteome</keyword>
<dbReference type="EMBL" id="JACLAW010000007">
    <property type="protein sequence ID" value="MBC2666007.1"/>
    <property type="molecule type" value="Genomic_DNA"/>
</dbReference>
<dbReference type="Proteomes" id="UP000566813">
    <property type="component" value="Unassembled WGS sequence"/>
</dbReference>
<gene>
    <name evidence="1" type="ORF">H7F51_10755</name>
</gene>